<reference evidence="1" key="2">
    <citation type="journal article" date="2015" name="Data Brief">
        <title>Shoot transcriptome of the giant reed, Arundo donax.</title>
        <authorList>
            <person name="Barrero R.A."/>
            <person name="Guerrero F.D."/>
            <person name="Moolhuijzen P."/>
            <person name="Goolsby J.A."/>
            <person name="Tidwell J."/>
            <person name="Bellgard S.E."/>
            <person name="Bellgard M.I."/>
        </authorList>
    </citation>
    <scope>NUCLEOTIDE SEQUENCE</scope>
    <source>
        <tissue evidence="1">Shoot tissue taken approximately 20 cm above the soil surface</tissue>
    </source>
</reference>
<proteinExistence type="predicted"/>
<name>A0A0A9DIN1_ARUDO</name>
<evidence type="ECO:0000313" key="1">
    <source>
        <dbReference type="EMBL" id="JAD87636.1"/>
    </source>
</evidence>
<organism evidence="1">
    <name type="scientific">Arundo donax</name>
    <name type="common">Giant reed</name>
    <name type="synonym">Donax arundinaceus</name>
    <dbReference type="NCBI Taxonomy" id="35708"/>
    <lineage>
        <taxon>Eukaryota</taxon>
        <taxon>Viridiplantae</taxon>
        <taxon>Streptophyta</taxon>
        <taxon>Embryophyta</taxon>
        <taxon>Tracheophyta</taxon>
        <taxon>Spermatophyta</taxon>
        <taxon>Magnoliopsida</taxon>
        <taxon>Liliopsida</taxon>
        <taxon>Poales</taxon>
        <taxon>Poaceae</taxon>
        <taxon>PACMAD clade</taxon>
        <taxon>Arundinoideae</taxon>
        <taxon>Arundineae</taxon>
        <taxon>Arundo</taxon>
    </lineage>
</organism>
<sequence>MATKPAVLRQARNISDSWKSTHVGLGPIPSCTFRRSATKFHCIPHWCSSRTATKIHPTLH</sequence>
<reference evidence="1" key="1">
    <citation type="submission" date="2014-09" db="EMBL/GenBank/DDBJ databases">
        <authorList>
            <person name="Magalhaes I.L.F."/>
            <person name="Oliveira U."/>
            <person name="Santos F.R."/>
            <person name="Vidigal T.H.D.A."/>
            <person name="Brescovit A.D."/>
            <person name="Santos A.J."/>
        </authorList>
    </citation>
    <scope>NUCLEOTIDE SEQUENCE</scope>
    <source>
        <tissue evidence="1">Shoot tissue taken approximately 20 cm above the soil surface</tissue>
    </source>
</reference>
<dbReference type="AlphaFoldDB" id="A0A0A9DIN1"/>
<protein>
    <submittedName>
        <fullName evidence="1">Uncharacterized protein</fullName>
    </submittedName>
</protein>
<dbReference type="EMBL" id="GBRH01210259">
    <property type="protein sequence ID" value="JAD87636.1"/>
    <property type="molecule type" value="Transcribed_RNA"/>
</dbReference>
<accession>A0A0A9DIN1</accession>